<gene>
    <name evidence="2" type="ORF">ABVN21_06810</name>
</gene>
<proteinExistence type="predicted"/>
<evidence type="ECO:0000313" key="2">
    <source>
        <dbReference type="EMBL" id="XCG75782.1"/>
    </source>
</evidence>
<keyword evidence="1" id="KW-0472">Membrane</keyword>
<dbReference type="AlphaFoldDB" id="A0AAU8E5P9"/>
<feature type="transmembrane region" description="Helical" evidence="1">
    <location>
        <begin position="85"/>
        <end position="112"/>
    </location>
</feature>
<reference evidence="2" key="1">
    <citation type="submission" date="2024-06" db="EMBL/GenBank/DDBJ databases">
        <title>The Caenorhabditis elegans bacterial microbiome influences microsporidia infection through nutrient limitation and inhibiting parasite invasion.</title>
        <authorList>
            <person name="Tamim El Jarkass H."/>
            <person name="Castelblanco S."/>
            <person name="Kaur M."/>
            <person name="Wan Y.C."/>
            <person name="Ellis A.E."/>
            <person name="Sheldon R.D."/>
            <person name="Lien E.C."/>
            <person name="Burton N.O."/>
            <person name="Wright G.D."/>
            <person name="Reinke A.W."/>
        </authorList>
    </citation>
    <scope>NUCLEOTIDE SEQUENCE</scope>
    <source>
        <strain evidence="2">MYb327</strain>
    </source>
</reference>
<accession>A0AAU8E5P9</accession>
<evidence type="ECO:0000256" key="1">
    <source>
        <dbReference type="SAM" id="Phobius"/>
    </source>
</evidence>
<dbReference type="RefSeq" id="WP_339556276.1">
    <property type="nucleotide sequence ID" value="NZ_CP159258.1"/>
</dbReference>
<protein>
    <submittedName>
        <fullName evidence="2">DUF2784 domain-containing protein</fullName>
    </submittedName>
</protein>
<organism evidence="2">
    <name type="scientific">Pseudomonas sp. MYb327</name>
    <dbReference type="NCBI Taxonomy" id="2745230"/>
    <lineage>
        <taxon>Bacteria</taxon>
        <taxon>Pseudomonadati</taxon>
        <taxon>Pseudomonadota</taxon>
        <taxon>Gammaproteobacteria</taxon>
        <taxon>Pseudomonadales</taxon>
        <taxon>Pseudomonadaceae</taxon>
        <taxon>Pseudomonas</taxon>
    </lineage>
</organism>
<sequence>MLYRIAADGLVLFHLAFILFVLFGGLLVLKWRPLISWHLPAAAWGVAVEFFHLPCPLTRWENLMRHAAGQTGYGGGFIDHYLWPIIYPAGLTPGIQLGLAGVVLAVNVWVYLRVIWQRIV</sequence>
<feature type="transmembrane region" description="Helical" evidence="1">
    <location>
        <begin position="12"/>
        <end position="31"/>
    </location>
</feature>
<keyword evidence="1" id="KW-1133">Transmembrane helix</keyword>
<name>A0AAU8E5P9_9PSED</name>
<dbReference type="InterPro" id="IPR021218">
    <property type="entry name" value="DUF2784"/>
</dbReference>
<dbReference type="Pfam" id="PF10861">
    <property type="entry name" value="DUF2784"/>
    <property type="match status" value="1"/>
</dbReference>
<dbReference type="EMBL" id="CP159258">
    <property type="protein sequence ID" value="XCG75782.1"/>
    <property type="molecule type" value="Genomic_DNA"/>
</dbReference>
<keyword evidence="1" id="KW-0812">Transmembrane</keyword>